<dbReference type="EMBL" id="CM001484">
    <property type="protein sequence ID" value="EIF00806.1"/>
    <property type="molecule type" value="Genomic_DNA"/>
</dbReference>
<keyword evidence="4" id="KW-0812">Transmembrane</keyword>
<keyword evidence="2" id="KW-0378">Hydrolase</keyword>
<dbReference type="GO" id="GO:0000270">
    <property type="term" value="P:peptidoglycan metabolic process"/>
    <property type="evidence" value="ECO:0007669"/>
    <property type="project" value="TreeGrafter"/>
</dbReference>
<keyword evidence="4" id="KW-1133">Transmembrane helix</keyword>
<reference evidence="6" key="2">
    <citation type="submission" date="2012-01" db="EMBL/GenBank/DDBJ databases">
        <title>Noncontiguous Finished sequence of chromosome of Saccharomonospora glauca K62.</title>
        <authorList>
            <consortium name="US DOE Joint Genome Institute"/>
            <person name="Lucas S."/>
            <person name="Han J."/>
            <person name="Lapidus A."/>
            <person name="Cheng J.-F."/>
            <person name="Goodwin L."/>
            <person name="Pitluck S."/>
            <person name="Peters L."/>
            <person name="Mikhailova N."/>
            <person name="Held B."/>
            <person name="Detter J.C."/>
            <person name="Han C."/>
            <person name="Tapia R."/>
            <person name="Land M."/>
            <person name="Hauser L."/>
            <person name="Kyrpides N."/>
            <person name="Ivanova N."/>
            <person name="Pagani I."/>
            <person name="Brambilla E.-M."/>
            <person name="Klenk H.-P."/>
            <person name="Woyke T."/>
        </authorList>
    </citation>
    <scope>NUCLEOTIDE SEQUENCE [LARGE SCALE GENOMIC DNA]</scope>
    <source>
        <strain evidence="6">K62</strain>
    </source>
</reference>
<evidence type="ECO:0000256" key="2">
    <source>
        <dbReference type="ARBA" id="ARBA00022801"/>
    </source>
</evidence>
<dbReference type="InterPro" id="IPR000667">
    <property type="entry name" value="Peptidase_S13"/>
</dbReference>
<dbReference type="Pfam" id="PF02113">
    <property type="entry name" value="Peptidase_S13"/>
    <property type="match status" value="2"/>
</dbReference>
<organism evidence="5 6">
    <name type="scientific">Saccharomonospora glauca K62</name>
    <dbReference type="NCBI Taxonomy" id="928724"/>
    <lineage>
        <taxon>Bacteria</taxon>
        <taxon>Bacillati</taxon>
        <taxon>Actinomycetota</taxon>
        <taxon>Actinomycetes</taxon>
        <taxon>Pseudonocardiales</taxon>
        <taxon>Pseudonocardiaceae</taxon>
        <taxon>Saccharomonospora</taxon>
    </lineage>
</organism>
<dbReference type="AlphaFoldDB" id="I1D781"/>
<accession>I1D781</accession>
<name>I1D781_9PSEU</name>
<keyword evidence="5" id="KW-0645">Protease</keyword>
<protein>
    <submittedName>
        <fullName evidence="5">D-alanyl-D-alanine carboxypeptidase, serine-type, PBP4 family</fullName>
    </submittedName>
</protein>
<sequence length="519" mass="53427">MPPRDASRGEGGPVDSVPRADTGTQAAIPAAASETASPNQSVPPGPEPSPDSGDAPSRKPRRRLLVTVSIAVVLLLVAGVTLALPDVSNRLGLPWAPNAPRADPPRPQEVRLALNEVSDSAEGPTPEGVEAAIGELASDSDLGTLTGSVVDPTTGEQLWARDADTVATPASTTKVLVGAAALLALDHDMRLPTRVVRGSEPGTVVLVGGGDVTLSSLPEGQESIYPGAARLDDLVAQVEEAAGGDVERVELDLSAYTGPEKGDGWAPEDVPSTYMAKVQPAMLDGGRSQATVGNSKRRGDPAEHLLREFADRIGAEAGGTTTAPSDAEVLGEVWSPPVDELVRHMLVESDNLLGEVLARQVAVAEGKEPSFTGGAEATLDVLKRNGIDVDGAVLHDGSGLSPLNKVSAATLTQVIAKAAGPDDEDEVTVKLRPLLVGMPVAGGSGTLAGRYDEEESEAGRGWVRAKTGTLTGVHTLAGVVLTSDNRVLTFALMSTGEDWDRARAALDRIAAALHGCGCR</sequence>
<feature type="region of interest" description="Disordered" evidence="3">
    <location>
        <begin position="1"/>
        <end position="59"/>
    </location>
</feature>
<dbReference type="eggNOG" id="COG2027">
    <property type="taxonomic scope" value="Bacteria"/>
</dbReference>
<keyword evidence="4" id="KW-0472">Membrane</keyword>
<evidence type="ECO:0000313" key="5">
    <source>
        <dbReference type="EMBL" id="EIF00806.1"/>
    </source>
</evidence>
<dbReference type="STRING" id="928724.SacglDRAFT_03963"/>
<dbReference type="GO" id="GO:0004185">
    <property type="term" value="F:serine-type carboxypeptidase activity"/>
    <property type="evidence" value="ECO:0007669"/>
    <property type="project" value="InterPro"/>
</dbReference>
<dbReference type="GO" id="GO:0006508">
    <property type="term" value="P:proteolysis"/>
    <property type="evidence" value="ECO:0007669"/>
    <property type="project" value="InterPro"/>
</dbReference>
<dbReference type="PRINTS" id="PR00922">
    <property type="entry name" value="DADACBPTASE3"/>
</dbReference>
<reference evidence="5 6" key="1">
    <citation type="submission" date="2011-09" db="EMBL/GenBank/DDBJ databases">
        <authorList>
            <consortium name="US DOE Joint Genome Institute (JGI-PGF)"/>
            <person name="Lucas S."/>
            <person name="Han J."/>
            <person name="Lapidus A."/>
            <person name="Cheng J.-F."/>
            <person name="Goodwin L."/>
            <person name="Pitluck S."/>
            <person name="Peters L."/>
            <person name="Land M.L."/>
            <person name="Hauser L."/>
            <person name="Brambilla E."/>
            <person name="Klenk H.-P."/>
            <person name="Woyke T.J."/>
        </authorList>
    </citation>
    <scope>NUCLEOTIDE SEQUENCE [LARGE SCALE GENOMIC DNA]</scope>
    <source>
        <strain evidence="5 6">K62</strain>
    </source>
</reference>
<dbReference type="PANTHER" id="PTHR30023">
    <property type="entry name" value="D-ALANYL-D-ALANINE CARBOXYPEPTIDASE"/>
    <property type="match status" value="1"/>
</dbReference>
<keyword evidence="5" id="KW-0121">Carboxypeptidase</keyword>
<evidence type="ECO:0000256" key="4">
    <source>
        <dbReference type="SAM" id="Phobius"/>
    </source>
</evidence>
<dbReference type="OrthoDB" id="56883at2"/>
<gene>
    <name evidence="5" type="ORF">SacglDRAFT_03963</name>
</gene>
<dbReference type="RefSeq" id="WP_005466639.1">
    <property type="nucleotide sequence ID" value="NZ_CM001484.1"/>
</dbReference>
<evidence type="ECO:0000256" key="1">
    <source>
        <dbReference type="ARBA" id="ARBA00006096"/>
    </source>
</evidence>
<dbReference type="InterPro" id="IPR012338">
    <property type="entry name" value="Beta-lactam/transpept-like"/>
</dbReference>
<evidence type="ECO:0000256" key="3">
    <source>
        <dbReference type="SAM" id="MobiDB-lite"/>
    </source>
</evidence>
<dbReference type="Gene3D" id="3.40.710.10">
    <property type="entry name" value="DD-peptidase/beta-lactamase superfamily"/>
    <property type="match status" value="2"/>
</dbReference>
<feature type="compositionally biased region" description="Low complexity" evidence="3">
    <location>
        <begin position="26"/>
        <end position="40"/>
    </location>
</feature>
<keyword evidence="6" id="KW-1185">Reference proteome</keyword>
<feature type="transmembrane region" description="Helical" evidence="4">
    <location>
        <begin position="64"/>
        <end position="84"/>
    </location>
</feature>
<dbReference type="PANTHER" id="PTHR30023:SF0">
    <property type="entry name" value="PENICILLIN-SENSITIVE CARBOXYPEPTIDASE A"/>
    <property type="match status" value="1"/>
</dbReference>
<dbReference type="Proteomes" id="UP000005087">
    <property type="component" value="Chromosome"/>
</dbReference>
<proteinExistence type="inferred from homology"/>
<dbReference type="SUPFAM" id="SSF56601">
    <property type="entry name" value="beta-lactamase/transpeptidase-like"/>
    <property type="match status" value="1"/>
</dbReference>
<dbReference type="HOGENOM" id="CLU_017692_0_0_11"/>
<comment type="similarity">
    <text evidence="1">Belongs to the peptidase S13 family.</text>
</comment>
<evidence type="ECO:0000313" key="6">
    <source>
        <dbReference type="Proteomes" id="UP000005087"/>
    </source>
</evidence>
<dbReference type="NCBIfam" id="TIGR00666">
    <property type="entry name" value="PBP4"/>
    <property type="match status" value="1"/>
</dbReference>